<comment type="caution">
    <text evidence="1">The sequence shown here is derived from an EMBL/GenBank/DDBJ whole genome shotgun (WGS) entry which is preliminary data.</text>
</comment>
<dbReference type="OrthoDB" id="6025978at2"/>
<proteinExistence type="predicted"/>
<dbReference type="Proteomes" id="UP000315439">
    <property type="component" value="Unassembled WGS sequence"/>
</dbReference>
<protein>
    <submittedName>
        <fullName evidence="1">DUF4279 domain-containing protein</fullName>
    </submittedName>
</protein>
<keyword evidence="2" id="KW-1185">Reference proteome</keyword>
<gene>
    <name evidence="1" type="ORF">FLL46_21685</name>
</gene>
<reference evidence="1 2" key="1">
    <citation type="submission" date="2019-07" db="EMBL/GenBank/DDBJ databases">
        <title>Draft genome for Aliikangiella sp. M105.</title>
        <authorList>
            <person name="Wang G."/>
        </authorList>
    </citation>
    <scope>NUCLEOTIDE SEQUENCE [LARGE SCALE GENOMIC DNA]</scope>
    <source>
        <strain evidence="1 2">M105</strain>
    </source>
</reference>
<dbReference type="AlphaFoldDB" id="A0A545U6E7"/>
<dbReference type="Pfam" id="PF14106">
    <property type="entry name" value="DUF4279"/>
    <property type="match status" value="1"/>
</dbReference>
<dbReference type="InterPro" id="IPR025459">
    <property type="entry name" value="DUF4279"/>
</dbReference>
<sequence>MNISKVKIIEDVTFRVWGEELIPEIITSALGISPTKSQVKGEKIMSKNGRFRYSKIGMWVLKANEFDGGTIEEKIWNLVKHLKKANKRLIECKGVEGMVINIFVGVEEGEDSIECQFSPMLLGELGTLDIELSLTVL</sequence>
<evidence type="ECO:0000313" key="1">
    <source>
        <dbReference type="EMBL" id="TQV85004.1"/>
    </source>
</evidence>
<name>A0A545U6E7_9GAMM</name>
<dbReference type="RefSeq" id="WP_142933646.1">
    <property type="nucleotide sequence ID" value="NZ_ML660169.1"/>
</dbReference>
<dbReference type="EMBL" id="VIKS01000013">
    <property type="protein sequence ID" value="TQV85004.1"/>
    <property type="molecule type" value="Genomic_DNA"/>
</dbReference>
<evidence type="ECO:0000313" key="2">
    <source>
        <dbReference type="Proteomes" id="UP000315439"/>
    </source>
</evidence>
<organism evidence="1 2">
    <name type="scientific">Aliikangiella coralliicola</name>
    <dbReference type="NCBI Taxonomy" id="2592383"/>
    <lineage>
        <taxon>Bacteria</taxon>
        <taxon>Pseudomonadati</taxon>
        <taxon>Pseudomonadota</taxon>
        <taxon>Gammaproteobacteria</taxon>
        <taxon>Oceanospirillales</taxon>
        <taxon>Pleioneaceae</taxon>
        <taxon>Aliikangiella</taxon>
    </lineage>
</organism>
<accession>A0A545U6E7</accession>